<gene>
    <name evidence="1" type="ORF">DPMN_009739</name>
</gene>
<dbReference type="Proteomes" id="UP000828390">
    <property type="component" value="Unassembled WGS sequence"/>
</dbReference>
<sequence>MEYTPDQPAVSVPVLTRSADVLSTQMVVLHARPPAHQLQVQRPAALPRPLPTAHSVISILV</sequence>
<keyword evidence="2" id="KW-1185">Reference proteome</keyword>
<comment type="caution">
    <text evidence="1">The sequence shown here is derived from an EMBL/GenBank/DDBJ whole genome shotgun (WGS) entry which is preliminary data.</text>
</comment>
<protein>
    <submittedName>
        <fullName evidence="1">Uncharacterized protein</fullName>
    </submittedName>
</protein>
<name>A0A9D4MXI1_DREPO</name>
<evidence type="ECO:0000313" key="1">
    <source>
        <dbReference type="EMBL" id="KAH3885742.1"/>
    </source>
</evidence>
<proteinExistence type="predicted"/>
<accession>A0A9D4MXI1</accession>
<reference evidence="1" key="1">
    <citation type="journal article" date="2019" name="bioRxiv">
        <title>The Genome of the Zebra Mussel, Dreissena polymorpha: A Resource for Invasive Species Research.</title>
        <authorList>
            <person name="McCartney M.A."/>
            <person name="Auch B."/>
            <person name="Kono T."/>
            <person name="Mallez S."/>
            <person name="Zhang Y."/>
            <person name="Obille A."/>
            <person name="Becker A."/>
            <person name="Abrahante J.E."/>
            <person name="Garbe J."/>
            <person name="Badalamenti J.P."/>
            <person name="Herman A."/>
            <person name="Mangelson H."/>
            <person name="Liachko I."/>
            <person name="Sullivan S."/>
            <person name="Sone E.D."/>
            <person name="Koren S."/>
            <person name="Silverstein K.A.T."/>
            <person name="Beckman K.B."/>
            <person name="Gohl D.M."/>
        </authorList>
    </citation>
    <scope>NUCLEOTIDE SEQUENCE</scope>
    <source>
        <strain evidence="1">Duluth1</strain>
        <tissue evidence="1">Whole animal</tissue>
    </source>
</reference>
<organism evidence="1 2">
    <name type="scientific">Dreissena polymorpha</name>
    <name type="common">Zebra mussel</name>
    <name type="synonym">Mytilus polymorpha</name>
    <dbReference type="NCBI Taxonomy" id="45954"/>
    <lineage>
        <taxon>Eukaryota</taxon>
        <taxon>Metazoa</taxon>
        <taxon>Spiralia</taxon>
        <taxon>Lophotrochozoa</taxon>
        <taxon>Mollusca</taxon>
        <taxon>Bivalvia</taxon>
        <taxon>Autobranchia</taxon>
        <taxon>Heteroconchia</taxon>
        <taxon>Euheterodonta</taxon>
        <taxon>Imparidentia</taxon>
        <taxon>Neoheterodontei</taxon>
        <taxon>Myida</taxon>
        <taxon>Dreissenoidea</taxon>
        <taxon>Dreissenidae</taxon>
        <taxon>Dreissena</taxon>
    </lineage>
</organism>
<dbReference type="AlphaFoldDB" id="A0A9D4MXI1"/>
<reference evidence="1" key="2">
    <citation type="submission" date="2020-11" db="EMBL/GenBank/DDBJ databases">
        <authorList>
            <person name="McCartney M.A."/>
            <person name="Auch B."/>
            <person name="Kono T."/>
            <person name="Mallez S."/>
            <person name="Becker A."/>
            <person name="Gohl D.M."/>
            <person name="Silverstein K.A.T."/>
            <person name="Koren S."/>
            <person name="Bechman K.B."/>
            <person name="Herman A."/>
            <person name="Abrahante J.E."/>
            <person name="Garbe J."/>
        </authorList>
    </citation>
    <scope>NUCLEOTIDE SEQUENCE</scope>
    <source>
        <strain evidence="1">Duluth1</strain>
        <tissue evidence="1">Whole animal</tissue>
    </source>
</reference>
<evidence type="ECO:0000313" key="2">
    <source>
        <dbReference type="Proteomes" id="UP000828390"/>
    </source>
</evidence>
<dbReference type="EMBL" id="JAIWYP010000001">
    <property type="protein sequence ID" value="KAH3885742.1"/>
    <property type="molecule type" value="Genomic_DNA"/>
</dbReference>